<dbReference type="AlphaFoldDB" id="A0A6C0KZ52"/>
<dbReference type="PROSITE" id="PS00108">
    <property type="entry name" value="PROTEIN_KINASE_ST"/>
    <property type="match status" value="1"/>
</dbReference>
<keyword evidence="4" id="KW-0067">ATP-binding</keyword>
<feature type="domain" description="Protein kinase" evidence="5">
    <location>
        <begin position="18"/>
        <end position="296"/>
    </location>
</feature>
<evidence type="ECO:0000256" key="1">
    <source>
        <dbReference type="ARBA" id="ARBA00022679"/>
    </source>
</evidence>
<dbReference type="InterPro" id="IPR000719">
    <property type="entry name" value="Prot_kinase_dom"/>
</dbReference>
<dbReference type="PROSITE" id="PS50011">
    <property type="entry name" value="PROTEIN_KINASE_DOM"/>
    <property type="match status" value="1"/>
</dbReference>
<dbReference type="InterPro" id="IPR008271">
    <property type="entry name" value="Ser/Thr_kinase_AS"/>
</dbReference>
<evidence type="ECO:0000256" key="3">
    <source>
        <dbReference type="ARBA" id="ARBA00022777"/>
    </source>
</evidence>
<dbReference type="SMART" id="SM00220">
    <property type="entry name" value="S_TKc"/>
    <property type="match status" value="1"/>
</dbReference>
<dbReference type="EMBL" id="MN741026">
    <property type="protein sequence ID" value="QHU23272.1"/>
    <property type="molecule type" value="Genomic_DNA"/>
</dbReference>
<evidence type="ECO:0000256" key="4">
    <source>
        <dbReference type="ARBA" id="ARBA00022840"/>
    </source>
</evidence>
<sequence>MDELITKCPLRKIDYESLQFGESIGEGILTVYEVFIDGKKYAGKVYDYENLEDYYDSILYETQTAVKIKGLKQSVQTIGISEGDNTIVLIMEYLESVGDTFDYLQQRKFWITKRNYCKNTEYGIFNYDEDQWWSFQMSEKDKIHMTLSLVSAICELHKRSIIHGDIKTNNTVFHKNMIHLIDFGMAYRHTNNYLEIDIECKCGTPGYMAPEQYSYKMSYKSDIYSIAVTIIEIWNGELWIDHSNNFKVCRKEVLLGLRRIEKRNSNFGSLLRRCLSLQKDKRPSSIELDRSVRQLFQQ</sequence>
<organism evidence="6">
    <name type="scientific">viral metagenome</name>
    <dbReference type="NCBI Taxonomy" id="1070528"/>
    <lineage>
        <taxon>unclassified sequences</taxon>
        <taxon>metagenomes</taxon>
        <taxon>organismal metagenomes</taxon>
    </lineage>
</organism>
<dbReference type="Gene3D" id="1.10.510.10">
    <property type="entry name" value="Transferase(Phosphotransferase) domain 1"/>
    <property type="match status" value="1"/>
</dbReference>
<keyword evidence="3" id="KW-0418">Kinase</keyword>
<dbReference type="GO" id="GO:0005829">
    <property type="term" value="C:cytosol"/>
    <property type="evidence" value="ECO:0007669"/>
    <property type="project" value="TreeGrafter"/>
</dbReference>
<protein>
    <recommendedName>
        <fullName evidence="5">Protein kinase domain-containing protein</fullName>
    </recommendedName>
</protein>
<dbReference type="SUPFAM" id="SSF56112">
    <property type="entry name" value="Protein kinase-like (PK-like)"/>
    <property type="match status" value="1"/>
</dbReference>
<dbReference type="Pfam" id="PF00069">
    <property type="entry name" value="Pkinase"/>
    <property type="match status" value="1"/>
</dbReference>
<dbReference type="InterPro" id="IPR011009">
    <property type="entry name" value="Kinase-like_dom_sf"/>
</dbReference>
<keyword evidence="1" id="KW-0808">Transferase</keyword>
<accession>A0A6C0KZ52</accession>
<dbReference type="GO" id="GO:0016020">
    <property type="term" value="C:membrane"/>
    <property type="evidence" value="ECO:0007669"/>
    <property type="project" value="TreeGrafter"/>
</dbReference>
<reference evidence="6" key="1">
    <citation type="journal article" date="2020" name="Nature">
        <title>Giant virus diversity and host interactions through global metagenomics.</title>
        <authorList>
            <person name="Schulz F."/>
            <person name="Roux S."/>
            <person name="Paez-Espino D."/>
            <person name="Jungbluth S."/>
            <person name="Walsh D.A."/>
            <person name="Denef V.J."/>
            <person name="McMahon K.D."/>
            <person name="Konstantinidis K.T."/>
            <person name="Eloe-Fadrosh E.A."/>
            <person name="Kyrpides N.C."/>
            <person name="Woyke T."/>
        </authorList>
    </citation>
    <scope>NUCLEOTIDE SEQUENCE</scope>
    <source>
        <strain evidence="6">GVMAG-S-ERX555907-94</strain>
    </source>
</reference>
<evidence type="ECO:0000313" key="6">
    <source>
        <dbReference type="EMBL" id="QHU23272.1"/>
    </source>
</evidence>
<dbReference type="GO" id="GO:0000407">
    <property type="term" value="C:phagophore assembly site"/>
    <property type="evidence" value="ECO:0007669"/>
    <property type="project" value="TreeGrafter"/>
</dbReference>
<dbReference type="PANTHER" id="PTHR24348:SF22">
    <property type="entry name" value="NON-SPECIFIC SERINE_THREONINE PROTEIN KINASE"/>
    <property type="match status" value="1"/>
</dbReference>
<evidence type="ECO:0000256" key="2">
    <source>
        <dbReference type="ARBA" id="ARBA00022741"/>
    </source>
</evidence>
<dbReference type="CDD" id="cd00180">
    <property type="entry name" value="PKc"/>
    <property type="match status" value="1"/>
</dbReference>
<dbReference type="GO" id="GO:0000045">
    <property type="term" value="P:autophagosome assembly"/>
    <property type="evidence" value="ECO:0007669"/>
    <property type="project" value="TreeGrafter"/>
</dbReference>
<dbReference type="GO" id="GO:0005776">
    <property type="term" value="C:autophagosome"/>
    <property type="evidence" value="ECO:0007669"/>
    <property type="project" value="TreeGrafter"/>
</dbReference>
<name>A0A6C0KZ52_9ZZZZ</name>
<dbReference type="PANTHER" id="PTHR24348">
    <property type="entry name" value="SERINE/THREONINE-PROTEIN KINASE UNC-51-RELATED"/>
    <property type="match status" value="1"/>
</dbReference>
<keyword evidence="2" id="KW-0547">Nucleotide-binding</keyword>
<dbReference type="GO" id="GO:0005524">
    <property type="term" value="F:ATP binding"/>
    <property type="evidence" value="ECO:0007669"/>
    <property type="project" value="UniProtKB-KW"/>
</dbReference>
<dbReference type="GO" id="GO:0010506">
    <property type="term" value="P:regulation of autophagy"/>
    <property type="evidence" value="ECO:0007669"/>
    <property type="project" value="InterPro"/>
</dbReference>
<dbReference type="GO" id="GO:0004674">
    <property type="term" value="F:protein serine/threonine kinase activity"/>
    <property type="evidence" value="ECO:0007669"/>
    <property type="project" value="InterPro"/>
</dbReference>
<proteinExistence type="predicted"/>
<evidence type="ECO:0000259" key="5">
    <source>
        <dbReference type="PROSITE" id="PS50011"/>
    </source>
</evidence>
<dbReference type="InterPro" id="IPR045269">
    <property type="entry name" value="Atg1-like"/>
</dbReference>